<dbReference type="GO" id="GO:0016020">
    <property type="term" value="C:membrane"/>
    <property type="evidence" value="ECO:0007669"/>
    <property type="project" value="UniProtKB-SubCell"/>
</dbReference>
<accession>A0ABD3LWX7</accession>
<evidence type="ECO:0000256" key="7">
    <source>
        <dbReference type="SAM" id="Phobius"/>
    </source>
</evidence>
<feature type="transmembrane region" description="Helical" evidence="7">
    <location>
        <begin position="646"/>
        <end position="663"/>
    </location>
</feature>
<feature type="transmembrane region" description="Helical" evidence="7">
    <location>
        <begin position="497"/>
        <end position="516"/>
    </location>
</feature>
<protein>
    <recommendedName>
        <fullName evidence="10">Major facilitator superfamily (MFS) profile domain-containing protein</fullName>
    </recommendedName>
</protein>
<feature type="compositionally biased region" description="Polar residues" evidence="6">
    <location>
        <begin position="7"/>
        <end position="24"/>
    </location>
</feature>
<keyword evidence="2" id="KW-0813">Transport</keyword>
<feature type="region of interest" description="Disordered" evidence="6">
    <location>
        <begin position="46"/>
        <end position="103"/>
    </location>
</feature>
<keyword evidence="9" id="KW-1185">Reference proteome</keyword>
<feature type="transmembrane region" description="Helical" evidence="7">
    <location>
        <begin position="386"/>
        <end position="405"/>
    </location>
</feature>
<feature type="transmembrane region" description="Helical" evidence="7">
    <location>
        <begin position="186"/>
        <end position="204"/>
    </location>
</feature>
<evidence type="ECO:0000256" key="2">
    <source>
        <dbReference type="ARBA" id="ARBA00022448"/>
    </source>
</evidence>
<dbReference type="Proteomes" id="UP001530293">
    <property type="component" value="Unassembled WGS sequence"/>
</dbReference>
<feature type="transmembrane region" description="Helical" evidence="7">
    <location>
        <begin position="273"/>
        <end position="295"/>
    </location>
</feature>
<dbReference type="PANTHER" id="PTHR23504">
    <property type="entry name" value="MAJOR FACILITATOR SUPERFAMILY DOMAIN-CONTAINING PROTEIN 10"/>
    <property type="match status" value="1"/>
</dbReference>
<keyword evidence="5 7" id="KW-0472">Membrane</keyword>
<dbReference type="SUPFAM" id="SSF103473">
    <property type="entry name" value="MFS general substrate transporter"/>
    <property type="match status" value="1"/>
</dbReference>
<evidence type="ECO:0000256" key="1">
    <source>
        <dbReference type="ARBA" id="ARBA00004141"/>
    </source>
</evidence>
<reference evidence="8 9" key="1">
    <citation type="submission" date="2024-10" db="EMBL/GenBank/DDBJ databases">
        <title>Updated reference genomes for cyclostephanoid diatoms.</title>
        <authorList>
            <person name="Roberts W.R."/>
            <person name="Alverson A.J."/>
        </authorList>
    </citation>
    <scope>NUCLEOTIDE SEQUENCE [LARGE SCALE GENOMIC DNA]</scope>
    <source>
        <strain evidence="8 9">AJA232-27</strain>
    </source>
</reference>
<keyword evidence="4 7" id="KW-1133">Transmembrane helix</keyword>
<evidence type="ECO:0008006" key="10">
    <source>
        <dbReference type="Google" id="ProtNLM"/>
    </source>
</evidence>
<gene>
    <name evidence="8" type="ORF">ACHAWU_007201</name>
</gene>
<feature type="region of interest" description="Disordered" evidence="6">
    <location>
        <begin position="1"/>
        <end position="24"/>
    </location>
</feature>
<evidence type="ECO:0000256" key="6">
    <source>
        <dbReference type="SAM" id="MobiDB-lite"/>
    </source>
</evidence>
<feature type="transmembrane region" description="Helical" evidence="7">
    <location>
        <begin position="528"/>
        <end position="552"/>
    </location>
</feature>
<feature type="compositionally biased region" description="Acidic residues" evidence="6">
    <location>
        <begin position="69"/>
        <end position="90"/>
    </location>
</feature>
<feature type="transmembrane region" description="Helical" evidence="7">
    <location>
        <begin position="307"/>
        <end position="331"/>
    </location>
</feature>
<dbReference type="PANTHER" id="PTHR23504:SF1">
    <property type="entry name" value="GH21943P-RELATED"/>
    <property type="match status" value="1"/>
</dbReference>
<evidence type="ECO:0000256" key="4">
    <source>
        <dbReference type="ARBA" id="ARBA00022989"/>
    </source>
</evidence>
<dbReference type="Gene3D" id="1.20.1250.20">
    <property type="entry name" value="MFS general substrate transporter like domains"/>
    <property type="match status" value="1"/>
</dbReference>
<feature type="compositionally biased region" description="Basic and acidic residues" evidence="6">
    <location>
        <begin position="46"/>
        <end position="60"/>
    </location>
</feature>
<name>A0ABD3LWX7_9STRA</name>
<comment type="subcellular location">
    <subcellularLocation>
        <location evidence="1">Membrane</location>
        <topology evidence="1">Multi-pass membrane protein</topology>
    </subcellularLocation>
</comment>
<evidence type="ECO:0000313" key="8">
    <source>
        <dbReference type="EMBL" id="KAL3756250.1"/>
    </source>
</evidence>
<feature type="transmembrane region" description="Helical" evidence="7">
    <location>
        <begin position="152"/>
        <end position="174"/>
    </location>
</feature>
<evidence type="ECO:0000256" key="3">
    <source>
        <dbReference type="ARBA" id="ARBA00022692"/>
    </source>
</evidence>
<sequence>MVRSRRQNNAASTNNDTSRCTANATPREFDDIGVIVYRDHPNIDNEFAHDKPFHGVDNEHSSLSIEQNNDNDDDEHDQTMYNDEDDDDDDHFNPSTLHGRDTRQHQPIYTPQIFISHPHLAVLPVILLEFLSLAITRAVLPSLLLQRYGSKTYIIMGLAECVRGILAFLTCPLFGKLSDIWGRRPCLLITVMGTLAPVCSLAFWKLNDNDSSSTEIIHSTMQIEGTESTIINEIDGDNILLDGIDAGEASGGQWYFRPQSDTNLDATTLRIDVFVFLLALSGMCSSTFTLTFAYISDVVKDRDGRVAAYGLALATFGLSFTIGPLLGGYLANVDSQGHGHGGRNWMSILHLDDDENDIDGMDNDASSSHSFGSKNSDIHPLGQHRVFMTSLSLALLDLFYIHFLLPESLNSKKDELENLSALVDVSMDGGSDGIACVDNDSTPSSTAVAATSSMSNVALPAGVGVSRRASSSWWNPFDSVRYLTTDPLLSTIGRVTFFYYTALHAVVSTLILYATRQFHLGPQRLGELMAALGLSTMISEAVLVRVAIPLFGETRCMRIGLASFTLQCVLLAIADSPWQLFICAFLAMGGNLVYPSVSSLVSSSVRPDMVGRALGAVNGVKSLTEGIGPLIFGTLLTMSENDRLPGWPYFLAAMFIICAYRSAKDLPNQQNQFTFYTGAKSKINEHIGEEYAGLIDEREQVDLGR</sequence>
<organism evidence="8 9">
    <name type="scientific">Discostella pseudostelligera</name>
    <dbReference type="NCBI Taxonomy" id="259834"/>
    <lineage>
        <taxon>Eukaryota</taxon>
        <taxon>Sar</taxon>
        <taxon>Stramenopiles</taxon>
        <taxon>Ochrophyta</taxon>
        <taxon>Bacillariophyta</taxon>
        <taxon>Coscinodiscophyceae</taxon>
        <taxon>Thalassiosirophycidae</taxon>
        <taxon>Stephanodiscales</taxon>
        <taxon>Stephanodiscaceae</taxon>
        <taxon>Discostella</taxon>
    </lineage>
</organism>
<evidence type="ECO:0000313" key="9">
    <source>
        <dbReference type="Proteomes" id="UP001530293"/>
    </source>
</evidence>
<dbReference type="Pfam" id="PF07690">
    <property type="entry name" value="MFS_1"/>
    <property type="match status" value="1"/>
</dbReference>
<feature type="transmembrane region" description="Helical" evidence="7">
    <location>
        <begin position="120"/>
        <end position="140"/>
    </location>
</feature>
<proteinExistence type="predicted"/>
<dbReference type="EMBL" id="JALLBG020000312">
    <property type="protein sequence ID" value="KAL3756250.1"/>
    <property type="molecule type" value="Genomic_DNA"/>
</dbReference>
<evidence type="ECO:0000256" key="5">
    <source>
        <dbReference type="ARBA" id="ARBA00023136"/>
    </source>
</evidence>
<dbReference type="AlphaFoldDB" id="A0ABD3LWX7"/>
<keyword evidence="3 7" id="KW-0812">Transmembrane</keyword>
<comment type="caution">
    <text evidence="8">The sequence shown here is derived from an EMBL/GenBank/DDBJ whole genome shotgun (WGS) entry which is preliminary data.</text>
</comment>
<dbReference type="InterPro" id="IPR011701">
    <property type="entry name" value="MFS"/>
</dbReference>
<dbReference type="InterPro" id="IPR036259">
    <property type="entry name" value="MFS_trans_sf"/>
</dbReference>